<evidence type="ECO:0000313" key="2">
    <source>
        <dbReference type="EMBL" id="GFO31075.1"/>
    </source>
</evidence>
<evidence type="ECO:0000313" key="3">
    <source>
        <dbReference type="Proteomes" id="UP000735302"/>
    </source>
</evidence>
<evidence type="ECO:0000256" key="1">
    <source>
        <dbReference type="SAM" id="MobiDB-lite"/>
    </source>
</evidence>
<sequence>MLTFTPSGQKIRILRGQTSSMQCSPTWEKTSSKEVKEQAENRRRRTASLTEKLPFLIFFMPPFAAGLPRVGEGHGDSKVLPTFDGLDIVMRANATSLRKLK</sequence>
<feature type="compositionally biased region" description="Polar residues" evidence="1">
    <location>
        <begin position="16"/>
        <end position="29"/>
    </location>
</feature>
<name>A0AAV4CE64_9GAST</name>
<dbReference type="EMBL" id="BLXT01006337">
    <property type="protein sequence ID" value="GFO31075.1"/>
    <property type="molecule type" value="Genomic_DNA"/>
</dbReference>
<dbReference type="AlphaFoldDB" id="A0AAV4CE64"/>
<gene>
    <name evidence="2" type="ORF">PoB_005758000</name>
</gene>
<accession>A0AAV4CE64</accession>
<keyword evidence="3" id="KW-1185">Reference proteome</keyword>
<comment type="caution">
    <text evidence="2">The sequence shown here is derived from an EMBL/GenBank/DDBJ whole genome shotgun (WGS) entry which is preliminary data.</text>
</comment>
<proteinExistence type="predicted"/>
<protein>
    <submittedName>
        <fullName evidence="2">Uncharacterized protein</fullName>
    </submittedName>
</protein>
<dbReference type="Proteomes" id="UP000735302">
    <property type="component" value="Unassembled WGS sequence"/>
</dbReference>
<feature type="compositionally biased region" description="Basic and acidic residues" evidence="1">
    <location>
        <begin position="30"/>
        <end position="41"/>
    </location>
</feature>
<organism evidence="2 3">
    <name type="scientific">Plakobranchus ocellatus</name>
    <dbReference type="NCBI Taxonomy" id="259542"/>
    <lineage>
        <taxon>Eukaryota</taxon>
        <taxon>Metazoa</taxon>
        <taxon>Spiralia</taxon>
        <taxon>Lophotrochozoa</taxon>
        <taxon>Mollusca</taxon>
        <taxon>Gastropoda</taxon>
        <taxon>Heterobranchia</taxon>
        <taxon>Euthyneura</taxon>
        <taxon>Panpulmonata</taxon>
        <taxon>Sacoglossa</taxon>
        <taxon>Placobranchoidea</taxon>
        <taxon>Plakobranchidae</taxon>
        <taxon>Plakobranchus</taxon>
    </lineage>
</organism>
<reference evidence="2 3" key="1">
    <citation type="journal article" date="2021" name="Elife">
        <title>Chloroplast acquisition without the gene transfer in kleptoplastic sea slugs, Plakobranchus ocellatus.</title>
        <authorList>
            <person name="Maeda T."/>
            <person name="Takahashi S."/>
            <person name="Yoshida T."/>
            <person name="Shimamura S."/>
            <person name="Takaki Y."/>
            <person name="Nagai Y."/>
            <person name="Toyoda A."/>
            <person name="Suzuki Y."/>
            <person name="Arimoto A."/>
            <person name="Ishii H."/>
            <person name="Satoh N."/>
            <person name="Nishiyama T."/>
            <person name="Hasebe M."/>
            <person name="Maruyama T."/>
            <person name="Minagawa J."/>
            <person name="Obokata J."/>
            <person name="Shigenobu S."/>
        </authorList>
    </citation>
    <scope>NUCLEOTIDE SEQUENCE [LARGE SCALE GENOMIC DNA]</scope>
</reference>
<feature type="region of interest" description="Disordered" evidence="1">
    <location>
        <begin position="14"/>
        <end position="46"/>
    </location>
</feature>